<gene>
    <name evidence="1" type="ORF">CfE428DRAFT_3565</name>
</gene>
<sequence length="313" mass="32455" precursor="true">MRLYLGSPMACSRIPFPYFLCGICSAAFLLTSVPGRGQTTIASDTFELGDHPTGNRTVTTGGTDGIVFYTHNSTGASYSPGIVSDPTFGSLVLNNNDSTTGSAGEEIIGLLPTAVTLVNPNDFITLNFSFRYLNVATASANSAGFRFGIESSNGTVLTGDNHGTTADDDLGYYIQNGVGTTAPAGGNTFYNEAGGTAPILGGTDRAVINATTSGVAINDDLIHTASFTITLLSATSIKLSMVLDGTTTVQTNASTTNIRTTFDEIAFGDGFVTSPVQFNLDNVQVVSNVVPEPGSAALLAASSLLLLARCRRR</sequence>
<reference evidence="1 2" key="1">
    <citation type="journal article" date="2011" name="J. Bacteriol.">
        <title>Genome sequence of Chthoniobacter flavus Ellin428, an aerobic heterotrophic soil bacterium.</title>
        <authorList>
            <person name="Kant R."/>
            <person name="van Passel M.W."/>
            <person name="Palva A."/>
            <person name="Lucas S."/>
            <person name="Lapidus A."/>
            <person name="Glavina Del Rio T."/>
            <person name="Dalin E."/>
            <person name="Tice H."/>
            <person name="Bruce D."/>
            <person name="Goodwin L."/>
            <person name="Pitluck S."/>
            <person name="Larimer F.W."/>
            <person name="Land M.L."/>
            <person name="Hauser L."/>
            <person name="Sangwan P."/>
            <person name="de Vos W.M."/>
            <person name="Janssen P.H."/>
            <person name="Smidt H."/>
        </authorList>
    </citation>
    <scope>NUCLEOTIDE SEQUENCE [LARGE SCALE GENOMIC DNA]</scope>
    <source>
        <strain evidence="1 2">Ellin428</strain>
    </source>
</reference>
<dbReference type="InParanoid" id="B4D3S7"/>
<dbReference type="AlphaFoldDB" id="B4D3S7"/>
<accession>B4D3S7</accession>
<dbReference type="STRING" id="497964.CfE428DRAFT_3565"/>
<evidence type="ECO:0000313" key="1">
    <source>
        <dbReference type="EMBL" id="EDY18907.1"/>
    </source>
</evidence>
<protein>
    <recommendedName>
        <fullName evidence="3">PEP-CTERM protein-sorting domain-containing protein</fullName>
    </recommendedName>
</protein>
<dbReference type="NCBIfam" id="TIGR02595">
    <property type="entry name" value="PEP_CTERM"/>
    <property type="match status" value="1"/>
</dbReference>
<evidence type="ECO:0000313" key="2">
    <source>
        <dbReference type="Proteomes" id="UP000005824"/>
    </source>
</evidence>
<comment type="caution">
    <text evidence="1">The sequence shown here is derived from an EMBL/GenBank/DDBJ whole genome shotgun (WGS) entry which is preliminary data.</text>
</comment>
<organism evidence="1 2">
    <name type="scientific">Chthoniobacter flavus Ellin428</name>
    <dbReference type="NCBI Taxonomy" id="497964"/>
    <lineage>
        <taxon>Bacteria</taxon>
        <taxon>Pseudomonadati</taxon>
        <taxon>Verrucomicrobiota</taxon>
        <taxon>Spartobacteria</taxon>
        <taxon>Chthoniobacterales</taxon>
        <taxon>Chthoniobacteraceae</taxon>
        <taxon>Chthoniobacter</taxon>
    </lineage>
</organism>
<evidence type="ECO:0008006" key="3">
    <source>
        <dbReference type="Google" id="ProtNLM"/>
    </source>
</evidence>
<dbReference type="eggNOG" id="ENOG5033XE5">
    <property type="taxonomic scope" value="Bacteria"/>
</dbReference>
<dbReference type="Proteomes" id="UP000005824">
    <property type="component" value="Unassembled WGS sequence"/>
</dbReference>
<dbReference type="EMBL" id="ABVL01000010">
    <property type="protein sequence ID" value="EDY18907.1"/>
    <property type="molecule type" value="Genomic_DNA"/>
</dbReference>
<proteinExistence type="predicted"/>
<name>B4D3S7_9BACT</name>
<dbReference type="InterPro" id="IPR013424">
    <property type="entry name" value="Ice-binding_C"/>
</dbReference>
<keyword evidence="2" id="KW-1185">Reference proteome</keyword>